<name>A0A3P8TF60_AMPPE</name>
<organism evidence="1 2">
    <name type="scientific">Amphiprion percula</name>
    <name type="common">Orange clownfish</name>
    <name type="synonym">Lutjanus percula</name>
    <dbReference type="NCBI Taxonomy" id="161767"/>
    <lineage>
        <taxon>Eukaryota</taxon>
        <taxon>Metazoa</taxon>
        <taxon>Chordata</taxon>
        <taxon>Craniata</taxon>
        <taxon>Vertebrata</taxon>
        <taxon>Euteleostomi</taxon>
        <taxon>Actinopterygii</taxon>
        <taxon>Neopterygii</taxon>
        <taxon>Teleostei</taxon>
        <taxon>Neoteleostei</taxon>
        <taxon>Acanthomorphata</taxon>
        <taxon>Ovalentaria</taxon>
        <taxon>Pomacentridae</taxon>
        <taxon>Amphiprion</taxon>
    </lineage>
</organism>
<dbReference type="AlphaFoldDB" id="A0A3P8TF60"/>
<dbReference type="Ensembl" id="ENSAPET00000023927.1">
    <property type="protein sequence ID" value="ENSAPEP00000023309.1"/>
    <property type="gene ID" value="ENSAPEG00000016585.1"/>
</dbReference>
<reference evidence="1" key="2">
    <citation type="submission" date="2025-08" db="UniProtKB">
        <authorList>
            <consortium name="Ensembl"/>
        </authorList>
    </citation>
    <scope>IDENTIFICATION</scope>
</reference>
<dbReference type="Proteomes" id="UP000265080">
    <property type="component" value="Chromosome 19"/>
</dbReference>
<keyword evidence="2" id="KW-1185">Reference proteome</keyword>
<accession>A0A3P8TF60</accession>
<evidence type="ECO:0000313" key="1">
    <source>
        <dbReference type="Ensembl" id="ENSAPEP00000023309.1"/>
    </source>
</evidence>
<reference evidence="1 2" key="1">
    <citation type="submission" date="2018-03" db="EMBL/GenBank/DDBJ databases">
        <title>Finding Nemo's genes: A chromosome-scale reference assembly of the genome of the orange clownfish Amphiprion percula.</title>
        <authorList>
            <person name="Lehmann R."/>
        </authorList>
    </citation>
    <scope>NUCLEOTIDE SEQUENCE</scope>
</reference>
<protein>
    <submittedName>
        <fullName evidence="1">Uncharacterized protein</fullName>
    </submittedName>
</protein>
<evidence type="ECO:0000313" key="2">
    <source>
        <dbReference type="Proteomes" id="UP000265080"/>
    </source>
</evidence>
<sequence length="73" mass="8726">QKAEKQEKDTRVFIINNQNSVLIYFIPEIICSDTQTFCCYLHIFSLAAYIRHLSDHRCCLLYCIYDCRLLCRD</sequence>
<proteinExistence type="predicted"/>
<reference evidence="1" key="3">
    <citation type="submission" date="2025-09" db="UniProtKB">
        <authorList>
            <consortium name="Ensembl"/>
        </authorList>
    </citation>
    <scope>IDENTIFICATION</scope>
</reference>